<sequence>MQQLFAQRVDLLGVQRTKQRLESTDQGIQIQRRLGARQRNRVTGTKNGESAGPFLQRQIAVTEQVVVADHRPGAPREGDRVVGGELHPHRRVGVDGDPGDLADLDAGDAHQLARSQIGHVGELGVVGLAVAEAHLPEDGNQQERRQQAYRQEDAEAHHDAPQVLPHGCSPAAGLGPIAGPGMH</sequence>
<accession>A0A655I122</accession>
<organism evidence="4 5">
    <name type="scientific">Mycobacterium tuberculosis</name>
    <dbReference type="NCBI Taxonomy" id="1773"/>
    <lineage>
        <taxon>Bacteria</taxon>
        <taxon>Bacillati</taxon>
        <taxon>Actinomycetota</taxon>
        <taxon>Actinomycetes</taxon>
        <taxon>Mycobacteriales</taxon>
        <taxon>Mycobacteriaceae</taxon>
        <taxon>Mycobacterium</taxon>
        <taxon>Mycobacterium tuberculosis complex</taxon>
    </lineage>
</organism>
<dbReference type="Proteomes" id="UP000044938">
    <property type="component" value="Unassembled WGS sequence"/>
</dbReference>
<protein>
    <submittedName>
        <fullName evidence="4">Uncharacterized protein</fullName>
    </submittedName>
</protein>
<dbReference type="EMBL" id="CFOE01000019">
    <property type="protein sequence ID" value="CFE35403.1"/>
    <property type="molecule type" value="Genomic_DNA"/>
</dbReference>
<dbReference type="EMBL" id="CSAD01000015">
    <property type="protein sequence ID" value="COU72373.1"/>
    <property type="molecule type" value="Genomic_DNA"/>
</dbReference>
<dbReference type="Proteomes" id="UP000045842">
    <property type="component" value="Unassembled WGS sequence"/>
</dbReference>
<evidence type="ECO:0000313" key="4">
    <source>
        <dbReference type="EMBL" id="COV41798.1"/>
    </source>
</evidence>
<evidence type="ECO:0000313" key="5">
    <source>
        <dbReference type="Proteomes" id="UP000044938"/>
    </source>
</evidence>
<feature type="compositionally biased region" description="Basic and acidic residues" evidence="1">
    <location>
        <begin position="71"/>
        <end position="82"/>
    </location>
</feature>
<evidence type="ECO:0000256" key="1">
    <source>
        <dbReference type="SAM" id="MobiDB-lite"/>
    </source>
</evidence>
<gene>
    <name evidence="3" type="ORF">ERS007679_00232</name>
    <name evidence="2" type="ORF">ERS007681_00286</name>
    <name evidence="4" type="ORF">ERS007720_00170</name>
</gene>
<evidence type="ECO:0000313" key="3">
    <source>
        <dbReference type="EMBL" id="COU72373.1"/>
    </source>
</evidence>
<feature type="compositionally biased region" description="Basic and acidic residues" evidence="1">
    <location>
        <begin position="135"/>
        <end position="160"/>
    </location>
</feature>
<evidence type="ECO:0000313" key="2">
    <source>
        <dbReference type="EMBL" id="CFE35403.1"/>
    </source>
</evidence>
<name>A0A655I122_MYCTX</name>
<feature type="region of interest" description="Disordered" evidence="1">
    <location>
        <begin position="135"/>
        <end position="183"/>
    </location>
</feature>
<dbReference type="Proteomes" id="UP000048289">
    <property type="component" value="Unassembled WGS sequence"/>
</dbReference>
<proteinExistence type="predicted"/>
<evidence type="ECO:0000313" key="7">
    <source>
        <dbReference type="Proteomes" id="UP000048289"/>
    </source>
</evidence>
<dbReference type="AlphaFoldDB" id="A0A655I122"/>
<reference evidence="5 6" key="1">
    <citation type="submission" date="2015-03" db="EMBL/GenBank/DDBJ databases">
        <authorList>
            <consortium name="Pathogen Informatics"/>
        </authorList>
    </citation>
    <scope>NUCLEOTIDE SEQUENCE [LARGE SCALE GENOMIC DNA]</scope>
    <source>
        <strain evidence="3 6">G09801536</strain>
        <strain evidence="2 7">G09901357</strain>
        <strain evidence="4 5">M09401471</strain>
    </source>
</reference>
<dbReference type="EMBL" id="CSAJ01000011">
    <property type="protein sequence ID" value="COV41798.1"/>
    <property type="molecule type" value="Genomic_DNA"/>
</dbReference>
<evidence type="ECO:0000313" key="6">
    <source>
        <dbReference type="Proteomes" id="UP000045842"/>
    </source>
</evidence>
<feature type="region of interest" description="Disordered" evidence="1">
    <location>
        <begin position="71"/>
        <end position="97"/>
    </location>
</feature>